<evidence type="ECO:0000256" key="3">
    <source>
        <dbReference type="ARBA" id="ARBA00004245"/>
    </source>
</evidence>
<evidence type="ECO:0000256" key="7">
    <source>
        <dbReference type="ARBA" id="ARBA00022701"/>
    </source>
</evidence>
<keyword evidence="17" id="KW-0472">Membrane</keyword>
<evidence type="ECO:0000256" key="14">
    <source>
        <dbReference type="PROSITE-ProRule" id="PRU00277"/>
    </source>
</evidence>
<keyword evidence="13" id="KW-0539">Nucleus</keyword>
<evidence type="ECO:0000256" key="4">
    <source>
        <dbReference type="ARBA" id="ARBA00004514"/>
    </source>
</evidence>
<organism evidence="19 20">
    <name type="scientific">Hydra vulgaris</name>
    <name type="common">Hydra</name>
    <name type="synonym">Hydra attenuata</name>
    <dbReference type="NCBI Taxonomy" id="6087"/>
    <lineage>
        <taxon>Eukaryota</taxon>
        <taxon>Metazoa</taxon>
        <taxon>Cnidaria</taxon>
        <taxon>Hydrozoa</taxon>
        <taxon>Hydroidolina</taxon>
        <taxon>Anthoathecata</taxon>
        <taxon>Aplanulata</taxon>
        <taxon>Hydridae</taxon>
        <taxon>Hydra</taxon>
    </lineage>
</organism>
<evidence type="ECO:0000256" key="9">
    <source>
        <dbReference type="ARBA" id="ARBA00022803"/>
    </source>
</evidence>
<dbReference type="InterPro" id="IPR046357">
    <property type="entry name" value="PPIase_dom_sf"/>
</dbReference>
<keyword evidence="17" id="KW-1133">Transmembrane helix</keyword>
<keyword evidence="10" id="KW-0007">Acetylation</keyword>
<dbReference type="InterPro" id="IPR013105">
    <property type="entry name" value="TPR_2"/>
</dbReference>
<dbReference type="PROSITE" id="PS50059">
    <property type="entry name" value="FKBP_PPIASE"/>
    <property type="match status" value="1"/>
</dbReference>
<dbReference type="PANTHER" id="PTHR46512">
    <property type="entry name" value="PEPTIDYLPROLYL ISOMERASE"/>
    <property type="match status" value="1"/>
</dbReference>
<gene>
    <name evidence="20" type="primary">LOC100207912</name>
</gene>
<keyword evidence="17" id="KW-0812">Transmembrane</keyword>
<feature type="region of interest" description="Disordered" evidence="16">
    <location>
        <begin position="504"/>
        <end position="560"/>
    </location>
</feature>
<evidence type="ECO:0000256" key="5">
    <source>
        <dbReference type="ARBA" id="ARBA00022481"/>
    </source>
</evidence>
<keyword evidence="7" id="KW-0493">Microtubule</keyword>
<dbReference type="Pfam" id="PF07719">
    <property type="entry name" value="TPR_2"/>
    <property type="match status" value="1"/>
</dbReference>
<dbReference type="RefSeq" id="XP_065667228.1">
    <property type="nucleotide sequence ID" value="XM_065811156.1"/>
</dbReference>
<evidence type="ECO:0000313" key="19">
    <source>
        <dbReference type="Proteomes" id="UP001652625"/>
    </source>
</evidence>
<dbReference type="InterPro" id="IPR050754">
    <property type="entry name" value="FKBP4/5/8-like"/>
</dbReference>
<evidence type="ECO:0000256" key="8">
    <source>
        <dbReference type="ARBA" id="ARBA00022737"/>
    </source>
</evidence>
<dbReference type="InterPro" id="IPR001179">
    <property type="entry name" value="PPIase_FKBP_dom"/>
</dbReference>
<dbReference type="Gene3D" id="3.10.50.40">
    <property type="match status" value="1"/>
</dbReference>
<evidence type="ECO:0000256" key="16">
    <source>
        <dbReference type="SAM" id="MobiDB-lite"/>
    </source>
</evidence>
<evidence type="ECO:0000256" key="11">
    <source>
        <dbReference type="ARBA" id="ARBA00023128"/>
    </source>
</evidence>
<feature type="domain" description="PPIase FKBP-type" evidence="18">
    <location>
        <begin position="658"/>
        <end position="745"/>
    </location>
</feature>
<evidence type="ECO:0000256" key="10">
    <source>
        <dbReference type="ARBA" id="ARBA00022990"/>
    </source>
</evidence>
<evidence type="ECO:0000256" key="13">
    <source>
        <dbReference type="ARBA" id="ARBA00023242"/>
    </source>
</evidence>
<dbReference type="Gene3D" id="1.25.40.10">
    <property type="entry name" value="Tetratricopeptide repeat domain"/>
    <property type="match status" value="1"/>
</dbReference>
<accession>A0ABM4CZ43</accession>
<keyword evidence="14" id="KW-0413">Isomerase</keyword>
<comment type="catalytic activity">
    <reaction evidence="14">
        <text>[protein]-peptidylproline (omega=180) = [protein]-peptidylproline (omega=0)</text>
        <dbReference type="Rhea" id="RHEA:16237"/>
        <dbReference type="Rhea" id="RHEA-COMP:10747"/>
        <dbReference type="Rhea" id="RHEA-COMP:10748"/>
        <dbReference type="ChEBI" id="CHEBI:83833"/>
        <dbReference type="ChEBI" id="CHEBI:83834"/>
        <dbReference type="EC" id="5.2.1.8"/>
    </reaction>
</comment>
<sequence length="942" mass="105126">MENIEINYTNTNSGSMQQIINSTGSEHIKDIVGNEESDSLNCLSNPNTAFKEYQISGHTDVLNHLNKEFIDEVQSNNGCTDFINSTSNGYSGFLDHSIECDDTYRFNNEHPDVIEHSPNEHTRVMEVSSNNQPSVMNSITPVKSYIQSPGKRINDVSVEDAQNSAELTENGFPDVSIAHSAEVLSCLLDSGKRVNELPVEVAQNLSERTENGFPDVTIAHSAEVLSCLLDSGKRVNELPVEVAQSLSERTENGFPDVSVEHSAEVLSSLLDSGKRANELPVEVAQSLSERTENGFPDVTVLTINFDEEKYDSEAKLLYCHQKSDNDIQEKEIVETIKSSPCQEKNAAVTNELFNNAAVTSELLNKQTFDQAQIDDRSENSLHKNHSQIESQSSEKQYLNQNQHLNQSGIVVLSKKTPELESVIIEDNLFSKETPELESVINENLFLNETHELESVINEKILFLNEVPKLDTVKNEECLFNKELKTETDNFTSIQKDILLEQPQNTIFNPDLTHNTENKKETSNSLNAPENNPKKETSHLLNTPENNPKKETSDSLNAPEVDKTYSKLPTAKNEDIPLHLSSVEQDLVQLPSVTYEKIEISDFTTENKNLSSADQKSSLTSSPTVIDDSTEWLDILGNGLLKKKVLRKGLGHKSRPVSGDIVTIKCKGMLSDGTIVDAHDSLQFVLSDEEVIQAFDLSVALMENTEVACIFTDARYAYGIYGRPNFIPPIPQNASLTYEVEILSVKPGPDITQLSSEERIKYANAKRERGNELYMIGDHSSSINVYKRGLKYVEGSSEMNVLEMKVKLLNNLSAAQLKVNAYAMAIVSLDSVLRVEPKNTKALFRKGKCLEGLGNDEEALKCLKEASTLDPHNKLIHQDIAKVRSRLAVTQKKEKEIYEKMFSQKKKEKVIQNEPSVWPYIIGSSLVAAIGVISGILWFRKHS</sequence>
<evidence type="ECO:0000256" key="12">
    <source>
        <dbReference type="ARBA" id="ARBA00023212"/>
    </source>
</evidence>
<dbReference type="SUPFAM" id="SSF54534">
    <property type="entry name" value="FKBP-like"/>
    <property type="match status" value="1"/>
</dbReference>
<comment type="subcellular location">
    <subcellularLocation>
        <location evidence="3">Cytoplasm</location>
        <location evidence="3">Cytoskeleton</location>
    </subcellularLocation>
    <subcellularLocation>
        <location evidence="4">Cytoplasm</location>
        <location evidence="4">Cytosol</location>
    </subcellularLocation>
    <subcellularLocation>
        <location evidence="2">Mitochondrion</location>
    </subcellularLocation>
    <subcellularLocation>
        <location evidence="1">Nucleus</location>
    </subcellularLocation>
</comment>
<dbReference type="Pfam" id="PF00254">
    <property type="entry name" value="FKBP_C"/>
    <property type="match status" value="1"/>
</dbReference>
<evidence type="ECO:0000256" key="1">
    <source>
        <dbReference type="ARBA" id="ARBA00004123"/>
    </source>
</evidence>
<dbReference type="SUPFAM" id="SSF48452">
    <property type="entry name" value="TPR-like"/>
    <property type="match status" value="1"/>
</dbReference>
<keyword evidence="12" id="KW-0963">Cytoplasm</keyword>
<name>A0ABM4CZ43_HYDVU</name>
<feature type="repeat" description="TPR" evidence="15">
    <location>
        <begin position="839"/>
        <end position="872"/>
    </location>
</feature>
<reference evidence="20" key="1">
    <citation type="submission" date="2025-08" db="UniProtKB">
        <authorList>
            <consortium name="RefSeq"/>
        </authorList>
    </citation>
    <scope>IDENTIFICATION</scope>
</reference>
<feature type="transmembrane region" description="Helical" evidence="17">
    <location>
        <begin position="916"/>
        <end position="938"/>
    </location>
</feature>
<evidence type="ECO:0000256" key="2">
    <source>
        <dbReference type="ARBA" id="ARBA00004173"/>
    </source>
</evidence>
<dbReference type="SMART" id="SM00028">
    <property type="entry name" value="TPR"/>
    <property type="match status" value="3"/>
</dbReference>
<keyword evidence="8" id="KW-0677">Repeat</keyword>
<evidence type="ECO:0000256" key="6">
    <source>
        <dbReference type="ARBA" id="ARBA00022553"/>
    </source>
</evidence>
<dbReference type="Proteomes" id="UP001652625">
    <property type="component" value="Chromosome 12"/>
</dbReference>
<dbReference type="PANTHER" id="PTHR46512:SF1">
    <property type="entry name" value="PEPTIDYLPROLYL ISOMERASE"/>
    <property type="match status" value="1"/>
</dbReference>
<dbReference type="GeneID" id="100207912"/>
<keyword evidence="6" id="KW-0597">Phosphoprotein</keyword>
<protein>
    <recommendedName>
        <fullName evidence="14">peptidylprolyl isomerase</fullName>
        <ecNumber evidence="14">5.2.1.8</ecNumber>
    </recommendedName>
</protein>
<proteinExistence type="predicted"/>
<keyword evidence="14" id="KW-0697">Rotamase</keyword>
<keyword evidence="12" id="KW-0206">Cytoskeleton</keyword>
<keyword evidence="11" id="KW-0496">Mitochondrion</keyword>
<keyword evidence="5" id="KW-0488">Methylation</keyword>
<evidence type="ECO:0000256" key="17">
    <source>
        <dbReference type="SAM" id="Phobius"/>
    </source>
</evidence>
<dbReference type="InterPro" id="IPR019734">
    <property type="entry name" value="TPR_rpt"/>
</dbReference>
<dbReference type="InterPro" id="IPR011990">
    <property type="entry name" value="TPR-like_helical_dom_sf"/>
</dbReference>
<evidence type="ECO:0000256" key="15">
    <source>
        <dbReference type="PROSITE-ProRule" id="PRU00339"/>
    </source>
</evidence>
<dbReference type="PROSITE" id="PS50005">
    <property type="entry name" value="TPR"/>
    <property type="match status" value="1"/>
</dbReference>
<evidence type="ECO:0000259" key="18">
    <source>
        <dbReference type="PROSITE" id="PS50059"/>
    </source>
</evidence>
<evidence type="ECO:0000313" key="20">
    <source>
        <dbReference type="RefSeq" id="XP_065667228.1"/>
    </source>
</evidence>
<dbReference type="EC" id="5.2.1.8" evidence="14"/>
<keyword evidence="19" id="KW-1185">Reference proteome</keyword>
<keyword evidence="9 15" id="KW-0802">TPR repeat</keyword>